<evidence type="ECO:0000256" key="3">
    <source>
        <dbReference type="ARBA" id="ARBA00023002"/>
    </source>
</evidence>
<dbReference type="PRINTS" id="PR00081">
    <property type="entry name" value="GDHRDH"/>
</dbReference>
<dbReference type="InterPro" id="IPR052178">
    <property type="entry name" value="Sec_Metab_Biosynth_SDR"/>
</dbReference>
<reference evidence="4 5" key="1">
    <citation type="submission" date="2019-04" db="EMBL/GenBank/DDBJ databases">
        <title>Lampropedia sp YIM MLB12 draf genome.</title>
        <authorList>
            <person name="Wang Y.-X."/>
        </authorList>
    </citation>
    <scope>NUCLEOTIDE SEQUENCE [LARGE SCALE GENOMIC DNA]</scope>
    <source>
        <strain evidence="4 5">YIM MLB12</strain>
    </source>
</reference>
<dbReference type="OrthoDB" id="9803333at2"/>
<dbReference type="CDD" id="cd05233">
    <property type="entry name" value="SDR_c"/>
    <property type="match status" value="1"/>
</dbReference>
<dbReference type="InterPro" id="IPR036291">
    <property type="entry name" value="NAD(P)-bd_dom_sf"/>
</dbReference>
<evidence type="ECO:0000313" key="5">
    <source>
        <dbReference type="Proteomes" id="UP000306236"/>
    </source>
</evidence>
<dbReference type="Proteomes" id="UP000306236">
    <property type="component" value="Unassembled WGS sequence"/>
</dbReference>
<comment type="similarity">
    <text evidence="1">Belongs to the short-chain dehydrogenases/reductases (SDR) family.</text>
</comment>
<evidence type="ECO:0000256" key="1">
    <source>
        <dbReference type="ARBA" id="ARBA00006484"/>
    </source>
</evidence>
<dbReference type="Gene3D" id="3.40.50.720">
    <property type="entry name" value="NAD(P)-binding Rossmann-like Domain"/>
    <property type="match status" value="1"/>
</dbReference>
<proteinExistence type="inferred from homology"/>
<dbReference type="Pfam" id="PF13561">
    <property type="entry name" value="adh_short_C2"/>
    <property type="match status" value="1"/>
</dbReference>
<organism evidence="4 5">
    <name type="scientific">Lampropedia aestuarii</name>
    <dbReference type="NCBI Taxonomy" id="2562762"/>
    <lineage>
        <taxon>Bacteria</taxon>
        <taxon>Pseudomonadati</taxon>
        <taxon>Pseudomonadota</taxon>
        <taxon>Betaproteobacteria</taxon>
        <taxon>Burkholderiales</taxon>
        <taxon>Comamonadaceae</taxon>
        <taxon>Lampropedia</taxon>
    </lineage>
</organism>
<dbReference type="GO" id="GO:0016491">
    <property type="term" value="F:oxidoreductase activity"/>
    <property type="evidence" value="ECO:0007669"/>
    <property type="project" value="UniProtKB-KW"/>
</dbReference>
<dbReference type="PANTHER" id="PTHR43618">
    <property type="entry name" value="7-ALPHA-HYDROXYSTEROID DEHYDROGENASE"/>
    <property type="match status" value="1"/>
</dbReference>
<evidence type="ECO:0000256" key="2">
    <source>
        <dbReference type="ARBA" id="ARBA00022857"/>
    </source>
</evidence>
<keyword evidence="5" id="KW-1185">Reference proteome</keyword>
<dbReference type="InterPro" id="IPR002347">
    <property type="entry name" value="SDR_fam"/>
</dbReference>
<dbReference type="PROSITE" id="PS00061">
    <property type="entry name" value="ADH_SHORT"/>
    <property type="match status" value="1"/>
</dbReference>
<dbReference type="FunFam" id="3.40.50.720:FF:000084">
    <property type="entry name" value="Short-chain dehydrogenase reductase"/>
    <property type="match status" value="1"/>
</dbReference>
<dbReference type="PRINTS" id="PR00080">
    <property type="entry name" value="SDRFAMILY"/>
</dbReference>
<accession>A0A4S5BKE6</accession>
<dbReference type="EMBL" id="SSWX01000012">
    <property type="protein sequence ID" value="THJ32967.1"/>
    <property type="molecule type" value="Genomic_DNA"/>
</dbReference>
<dbReference type="SUPFAM" id="SSF51735">
    <property type="entry name" value="NAD(P)-binding Rossmann-fold domains"/>
    <property type="match status" value="1"/>
</dbReference>
<dbReference type="PANTHER" id="PTHR43618:SF8">
    <property type="entry name" value="7ALPHA-HYDROXYSTEROID DEHYDROGENASE"/>
    <property type="match status" value="1"/>
</dbReference>
<keyword evidence="3" id="KW-0560">Oxidoreductase</keyword>
<dbReference type="AlphaFoldDB" id="A0A4S5BKE6"/>
<keyword evidence="2" id="KW-0521">NADP</keyword>
<name>A0A4S5BKE6_9BURK</name>
<sequence>MPTLSMLGKKVLITGASSGLGKHFAATLAAQGAQLILAARRTEMIEAFAQTLPCSTPPLCLRLDVTDAASRQALAEAVDSLDVLINNAGVVRESAAAKHSEPDWDAVLDTNLKGMFFLAQALLPALQKSQGSVVNIASILGLRQAGGVVSYAVSKAGVVQLTKTLALEWARLGVRVNALAPGYIETELNAEFWQTDAGQALIRRIPQRRLGQLSDLDGPLLLLCSQASAYMTGAVIPVDGGHLVNTL</sequence>
<protein>
    <submittedName>
        <fullName evidence="4">SDR family oxidoreductase</fullName>
    </submittedName>
</protein>
<evidence type="ECO:0000313" key="4">
    <source>
        <dbReference type="EMBL" id="THJ32967.1"/>
    </source>
</evidence>
<gene>
    <name evidence="4" type="ORF">E8K88_10200</name>
</gene>
<dbReference type="InterPro" id="IPR020904">
    <property type="entry name" value="Sc_DH/Rdtase_CS"/>
</dbReference>
<comment type="caution">
    <text evidence="4">The sequence shown here is derived from an EMBL/GenBank/DDBJ whole genome shotgun (WGS) entry which is preliminary data.</text>
</comment>